<organism evidence="6 7">
    <name type="scientific">Prorocentrum cordatum</name>
    <dbReference type="NCBI Taxonomy" id="2364126"/>
    <lineage>
        <taxon>Eukaryota</taxon>
        <taxon>Sar</taxon>
        <taxon>Alveolata</taxon>
        <taxon>Dinophyceae</taxon>
        <taxon>Prorocentrales</taxon>
        <taxon>Prorocentraceae</taxon>
        <taxon>Prorocentrum</taxon>
    </lineage>
</organism>
<dbReference type="Gene3D" id="3.40.50.300">
    <property type="entry name" value="P-loop containing nucleotide triphosphate hydrolases"/>
    <property type="match status" value="1"/>
</dbReference>
<gene>
    <name evidence="6" type="ORF">PCOR1329_LOCUS55663</name>
</gene>
<evidence type="ECO:0000256" key="2">
    <source>
        <dbReference type="ARBA" id="ARBA00022801"/>
    </source>
</evidence>
<accession>A0ABN9V8H9</accession>
<keyword evidence="2" id="KW-0378">Hydrolase</keyword>
<dbReference type="SUPFAM" id="SSF52540">
    <property type="entry name" value="P-loop containing nucleoside triphosphate hydrolases"/>
    <property type="match status" value="1"/>
</dbReference>
<dbReference type="EMBL" id="CAUYUJ010016832">
    <property type="protein sequence ID" value="CAK0869243.1"/>
    <property type="molecule type" value="Genomic_DNA"/>
</dbReference>
<evidence type="ECO:0000259" key="5">
    <source>
        <dbReference type="PROSITE" id="PS51192"/>
    </source>
</evidence>
<dbReference type="SMART" id="SM00487">
    <property type="entry name" value="DEXDc"/>
    <property type="match status" value="1"/>
</dbReference>
<evidence type="ECO:0000256" key="3">
    <source>
        <dbReference type="ARBA" id="ARBA00022806"/>
    </source>
</evidence>
<evidence type="ECO:0000313" key="7">
    <source>
        <dbReference type="Proteomes" id="UP001189429"/>
    </source>
</evidence>
<sequence length="334" mass="35532">MHQKPRQLSAPRGGPGAVDRLLKRARQPLGIKGKKPLSAYLVSPDGRPCAKVTRTTDLVDGQLVAVSTRELAVAAAGGGAAEAAPAQVEESAAALDAVRTAYAKRAKHGVLGGGVFGALSPQEAQEASERLLDHTREYARSEALQALRRARAALPAAGARGRLLEALELSQVVIVVGETGSGKTTQCPNFILEAAAEAGRGGEVAVVCTQPRRIAAVSVAERVAEERGEQTGRNVGYAVRLDSKTSRETRLLFCTTGVLLQQLNVSPDLHGVTHVVVDEAHERSLHTDFLLALLREVLQRRADLRVVVMSATLEQGLFQEYFSGFAFDPSDDLP</sequence>
<evidence type="ECO:0000313" key="6">
    <source>
        <dbReference type="EMBL" id="CAK0869243.1"/>
    </source>
</evidence>
<protein>
    <recommendedName>
        <fullName evidence="5">Helicase ATP-binding domain-containing protein</fullName>
    </recommendedName>
</protein>
<comment type="caution">
    <text evidence="6">The sequence shown here is derived from an EMBL/GenBank/DDBJ whole genome shotgun (WGS) entry which is preliminary data.</text>
</comment>
<feature type="domain" description="Helicase ATP-binding" evidence="5">
    <location>
        <begin position="164"/>
        <end position="331"/>
    </location>
</feature>
<dbReference type="InterPro" id="IPR027417">
    <property type="entry name" value="P-loop_NTPase"/>
</dbReference>
<dbReference type="Proteomes" id="UP001189429">
    <property type="component" value="Unassembled WGS sequence"/>
</dbReference>
<evidence type="ECO:0000256" key="4">
    <source>
        <dbReference type="ARBA" id="ARBA00022840"/>
    </source>
</evidence>
<keyword evidence="3" id="KW-0347">Helicase</keyword>
<dbReference type="CDD" id="cd17917">
    <property type="entry name" value="DEXHc_RHA-like"/>
    <property type="match status" value="1"/>
</dbReference>
<dbReference type="PROSITE" id="PS51192">
    <property type="entry name" value="HELICASE_ATP_BIND_1"/>
    <property type="match status" value="1"/>
</dbReference>
<dbReference type="PANTHER" id="PTHR18934">
    <property type="entry name" value="ATP-DEPENDENT RNA HELICASE"/>
    <property type="match status" value="1"/>
</dbReference>
<reference evidence="6" key="1">
    <citation type="submission" date="2023-10" db="EMBL/GenBank/DDBJ databases">
        <authorList>
            <person name="Chen Y."/>
            <person name="Shah S."/>
            <person name="Dougan E. K."/>
            <person name="Thang M."/>
            <person name="Chan C."/>
        </authorList>
    </citation>
    <scope>NUCLEOTIDE SEQUENCE [LARGE SCALE GENOMIC DNA]</scope>
</reference>
<proteinExistence type="predicted"/>
<dbReference type="InterPro" id="IPR011545">
    <property type="entry name" value="DEAD/DEAH_box_helicase_dom"/>
</dbReference>
<keyword evidence="7" id="KW-1185">Reference proteome</keyword>
<evidence type="ECO:0000256" key="1">
    <source>
        <dbReference type="ARBA" id="ARBA00022741"/>
    </source>
</evidence>
<name>A0ABN9V8H9_9DINO</name>
<keyword evidence="4" id="KW-0067">ATP-binding</keyword>
<keyword evidence="1" id="KW-0547">Nucleotide-binding</keyword>
<dbReference type="PANTHER" id="PTHR18934:SF99">
    <property type="entry name" value="ATP-DEPENDENT RNA HELICASE DHX37-RELATED"/>
    <property type="match status" value="1"/>
</dbReference>
<dbReference type="Pfam" id="PF00270">
    <property type="entry name" value="DEAD"/>
    <property type="match status" value="1"/>
</dbReference>
<dbReference type="InterPro" id="IPR014001">
    <property type="entry name" value="Helicase_ATP-bd"/>
</dbReference>
<feature type="non-terminal residue" evidence="6">
    <location>
        <position position="334"/>
    </location>
</feature>